<evidence type="ECO:0000313" key="3">
    <source>
        <dbReference type="Proteomes" id="UP000823749"/>
    </source>
</evidence>
<protein>
    <submittedName>
        <fullName evidence="2">Uncharacterized protein</fullName>
    </submittedName>
</protein>
<keyword evidence="3" id="KW-1185">Reference proteome</keyword>
<name>A0AAV6KHQ4_9ERIC</name>
<proteinExistence type="predicted"/>
<sequence length="78" mass="8513">MGTSKTAIEIDRQSLVMRHALCVSMTSIPPSVSCSIVILLGFNLYGLLFSNGGTCIGYANRFKRLEKACCRRNQTVAV</sequence>
<accession>A0AAV6KHQ4</accession>
<gene>
    <name evidence="2" type="ORF">RHGRI_010198</name>
</gene>
<organism evidence="2 3">
    <name type="scientific">Rhododendron griersonianum</name>
    <dbReference type="NCBI Taxonomy" id="479676"/>
    <lineage>
        <taxon>Eukaryota</taxon>
        <taxon>Viridiplantae</taxon>
        <taxon>Streptophyta</taxon>
        <taxon>Embryophyta</taxon>
        <taxon>Tracheophyta</taxon>
        <taxon>Spermatophyta</taxon>
        <taxon>Magnoliopsida</taxon>
        <taxon>eudicotyledons</taxon>
        <taxon>Gunneridae</taxon>
        <taxon>Pentapetalae</taxon>
        <taxon>asterids</taxon>
        <taxon>Ericales</taxon>
        <taxon>Ericaceae</taxon>
        <taxon>Ericoideae</taxon>
        <taxon>Rhodoreae</taxon>
        <taxon>Rhododendron</taxon>
    </lineage>
</organism>
<comment type="caution">
    <text evidence="2">The sequence shown here is derived from an EMBL/GenBank/DDBJ whole genome shotgun (WGS) entry which is preliminary data.</text>
</comment>
<dbReference type="EMBL" id="JACTNZ010000004">
    <property type="protein sequence ID" value="KAG5552030.1"/>
    <property type="molecule type" value="Genomic_DNA"/>
</dbReference>
<dbReference type="Proteomes" id="UP000823749">
    <property type="component" value="Chromosome 4"/>
</dbReference>
<keyword evidence="1" id="KW-0472">Membrane</keyword>
<keyword evidence="1" id="KW-0812">Transmembrane</keyword>
<feature type="transmembrane region" description="Helical" evidence="1">
    <location>
        <begin position="20"/>
        <end position="42"/>
    </location>
</feature>
<reference evidence="2" key="1">
    <citation type="submission" date="2020-08" db="EMBL/GenBank/DDBJ databases">
        <title>Plant Genome Project.</title>
        <authorList>
            <person name="Zhang R.-G."/>
        </authorList>
    </citation>
    <scope>NUCLEOTIDE SEQUENCE</scope>
    <source>
        <strain evidence="2">WSP0</strain>
        <tissue evidence="2">Leaf</tissue>
    </source>
</reference>
<keyword evidence="1" id="KW-1133">Transmembrane helix</keyword>
<evidence type="ECO:0000256" key="1">
    <source>
        <dbReference type="SAM" id="Phobius"/>
    </source>
</evidence>
<dbReference type="AlphaFoldDB" id="A0AAV6KHQ4"/>
<evidence type="ECO:0000313" key="2">
    <source>
        <dbReference type="EMBL" id="KAG5552030.1"/>
    </source>
</evidence>